<dbReference type="OrthoDB" id="408152at2759"/>
<keyword evidence="1" id="KW-1133">Transmembrane helix</keyword>
<dbReference type="InterPro" id="IPR027417">
    <property type="entry name" value="P-loop_NTPase"/>
</dbReference>
<name>A0A6P8B3A8_PYRGI</name>
<dbReference type="AlphaFoldDB" id="A0A6P8B3A8"/>
<dbReference type="GeneID" id="41961856"/>
<accession>A0A6P8B3A8</accession>
<dbReference type="PANTHER" id="PTHR36978:SF3">
    <property type="entry name" value="P-LOOP CONTAINING NUCLEOSIDE TRIPHOSPHATE HYDROLASE PROTEIN"/>
    <property type="match status" value="1"/>
</dbReference>
<dbReference type="PANTHER" id="PTHR36978">
    <property type="entry name" value="P-LOOP CONTAINING NUCLEOTIDE TRIPHOSPHATE HYDROLASE"/>
    <property type="match status" value="1"/>
</dbReference>
<feature type="transmembrane region" description="Helical" evidence="1">
    <location>
        <begin position="234"/>
        <end position="257"/>
    </location>
</feature>
<evidence type="ECO:0000313" key="3">
    <source>
        <dbReference type="RefSeq" id="XP_030981658.1"/>
    </source>
</evidence>
<reference evidence="3" key="3">
    <citation type="submission" date="2025-08" db="UniProtKB">
        <authorList>
            <consortium name="RefSeq"/>
        </authorList>
    </citation>
    <scope>IDENTIFICATION</scope>
    <source>
        <strain evidence="3">NI907</strain>
    </source>
</reference>
<keyword evidence="1" id="KW-0472">Membrane</keyword>
<dbReference type="Gene3D" id="3.40.50.300">
    <property type="entry name" value="P-loop containing nucleotide triphosphate hydrolases"/>
    <property type="match status" value="1"/>
</dbReference>
<reference evidence="3" key="2">
    <citation type="submission" date="2019-10" db="EMBL/GenBank/DDBJ databases">
        <authorList>
            <consortium name="NCBI Genome Project"/>
        </authorList>
    </citation>
    <scope>NUCLEOTIDE SEQUENCE</scope>
    <source>
        <strain evidence="3">NI907</strain>
    </source>
</reference>
<evidence type="ECO:0008006" key="4">
    <source>
        <dbReference type="Google" id="ProtNLM"/>
    </source>
</evidence>
<dbReference type="Pfam" id="PF17784">
    <property type="entry name" value="Sulfotransfer_4"/>
    <property type="match status" value="1"/>
</dbReference>
<dbReference type="KEGG" id="pgri:PgNI_06929"/>
<dbReference type="InterPro" id="IPR040632">
    <property type="entry name" value="Sulfotransfer_4"/>
</dbReference>
<protein>
    <recommendedName>
        <fullName evidence="4">NAD dependent epimerase/dehydratase</fullName>
    </recommendedName>
</protein>
<dbReference type="Proteomes" id="UP000515153">
    <property type="component" value="Unplaced"/>
</dbReference>
<evidence type="ECO:0000313" key="2">
    <source>
        <dbReference type="Proteomes" id="UP000515153"/>
    </source>
</evidence>
<keyword evidence="1" id="KW-0812">Transmembrane</keyword>
<keyword evidence="2" id="KW-1185">Reference proteome</keyword>
<proteinExistence type="predicted"/>
<sequence length="269" mass="30459">MGQQPSSPVPGTKFRVIGAGMSRTGTKSFNEALRILLDGPVHDSGIQSCAGSRRQRHQWLELMELAVNCRTVSDRKRIEWLLADLLEGYTSTMDIPANMMYEEILSVFPDAVVICTTRDAVPWAISMCRLADSLSMFYVPWVAYWLPGVGYFSKWMDLQKRLMALRLGYDDYRVESIRDHENTLRRVIPPEKLFFYRVSEGWEPLCKILNLPVPDVPFPHNNNTTDAQGTVNEILVMGLLAWVGILAGSGAAVWLAWRAFSHSFLFIKG</sequence>
<evidence type="ECO:0000256" key="1">
    <source>
        <dbReference type="SAM" id="Phobius"/>
    </source>
</evidence>
<organism evidence="2 3">
    <name type="scientific">Pyricularia grisea</name>
    <name type="common">Crabgrass-specific blast fungus</name>
    <name type="synonym">Magnaporthe grisea</name>
    <dbReference type="NCBI Taxonomy" id="148305"/>
    <lineage>
        <taxon>Eukaryota</taxon>
        <taxon>Fungi</taxon>
        <taxon>Dikarya</taxon>
        <taxon>Ascomycota</taxon>
        <taxon>Pezizomycotina</taxon>
        <taxon>Sordariomycetes</taxon>
        <taxon>Sordariomycetidae</taxon>
        <taxon>Magnaporthales</taxon>
        <taxon>Pyriculariaceae</taxon>
        <taxon>Pyricularia</taxon>
    </lineage>
</organism>
<reference evidence="3" key="1">
    <citation type="journal article" date="2019" name="Mol. Biol. Evol.">
        <title>Blast fungal genomes show frequent chromosomal changes, gene gains and losses, and effector gene turnover.</title>
        <authorList>
            <person name="Gomez Luciano L.B."/>
            <person name="Jason Tsai I."/>
            <person name="Chuma I."/>
            <person name="Tosa Y."/>
            <person name="Chen Y.H."/>
            <person name="Li J.Y."/>
            <person name="Li M.Y."/>
            <person name="Jade Lu M.Y."/>
            <person name="Nakayashiki H."/>
            <person name="Li W.H."/>
        </authorList>
    </citation>
    <scope>NUCLEOTIDE SEQUENCE</scope>
    <source>
        <strain evidence="3">NI907</strain>
    </source>
</reference>
<gene>
    <name evidence="3" type="ORF">PgNI_06929</name>
</gene>
<dbReference type="RefSeq" id="XP_030981658.1">
    <property type="nucleotide sequence ID" value="XM_031126947.1"/>
</dbReference>
<dbReference type="SUPFAM" id="SSF52540">
    <property type="entry name" value="P-loop containing nucleoside triphosphate hydrolases"/>
    <property type="match status" value="1"/>
</dbReference>